<keyword evidence="2" id="KW-1185">Reference proteome</keyword>
<gene>
    <name evidence="1" type="ORF">BHYA_0080g00470</name>
</gene>
<dbReference type="Proteomes" id="UP000297814">
    <property type="component" value="Unassembled WGS sequence"/>
</dbReference>
<accession>A0A4Z1GRN0</accession>
<proteinExistence type="predicted"/>
<evidence type="ECO:0000313" key="1">
    <source>
        <dbReference type="EMBL" id="TGO38199.1"/>
    </source>
</evidence>
<name>A0A4Z1GRN0_9HELO</name>
<reference evidence="1 2" key="1">
    <citation type="submission" date="2017-12" db="EMBL/GenBank/DDBJ databases">
        <title>Comparative genomics of Botrytis spp.</title>
        <authorList>
            <person name="Valero-Jimenez C.A."/>
            <person name="Tapia P."/>
            <person name="Veloso J."/>
            <person name="Silva-Moreno E."/>
            <person name="Staats M."/>
            <person name="Valdes J.H."/>
            <person name="Van Kan J.A.L."/>
        </authorList>
    </citation>
    <scope>NUCLEOTIDE SEQUENCE [LARGE SCALE GENOMIC DNA]</scope>
    <source>
        <strain evidence="1 2">Bh0001</strain>
    </source>
</reference>
<dbReference type="AlphaFoldDB" id="A0A4Z1GRN0"/>
<comment type="caution">
    <text evidence="1">The sequence shown here is derived from an EMBL/GenBank/DDBJ whole genome shotgun (WGS) entry which is preliminary data.</text>
</comment>
<protein>
    <submittedName>
        <fullName evidence="1">Uncharacterized protein</fullName>
    </submittedName>
</protein>
<evidence type="ECO:0000313" key="2">
    <source>
        <dbReference type="Proteomes" id="UP000297814"/>
    </source>
</evidence>
<organism evidence="1 2">
    <name type="scientific">Botrytis hyacinthi</name>
    <dbReference type="NCBI Taxonomy" id="278943"/>
    <lineage>
        <taxon>Eukaryota</taxon>
        <taxon>Fungi</taxon>
        <taxon>Dikarya</taxon>
        <taxon>Ascomycota</taxon>
        <taxon>Pezizomycotina</taxon>
        <taxon>Leotiomycetes</taxon>
        <taxon>Helotiales</taxon>
        <taxon>Sclerotiniaceae</taxon>
        <taxon>Botrytis</taxon>
    </lineage>
</organism>
<sequence>MKSISQPLQIAPMLYAPLLRASLAAHPLKSISVEPSYQPARRRPSTSLALLSCHPSPGLHKFQLEAHSHSLSLFMQGCEDTTGLGLREEMGRGTR</sequence>
<dbReference type="EMBL" id="PQXK01000080">
    <property type="protein sequence ID" value="TGO38199.1"/>
    <property type="molecule type" value="Genomic_DNA"/>
</dbReference>